<gene>
    <name evidence="1" type="ORF">A3J50_02610</name>
</gene>
<accession>A0A1G1WMK4</accession>
<evidence type="ECO:0000313" key="1">
    <source>
        <dbReference type="EMBL" id="OGY28600.1"/>
    </source>
</evidence>
<dbReference type="Proteomes" id="UP000177821">
    <property type="component" value="Unassembled WGS sequence"/>
</dbReference>
<dbReference type="EMBL" id="MHCX01000047">
    <property type="protein sequence ID" value="OGY28600.1"/>
    <property type="molecule type" value="Genomic_DNA"/>
</dbReference>
<protein>
    <submittedName>
        <fullName evidence="1">Uncharacterized protein</fullName>
    </submittedName>
</protein>
<reference evidence="1 2" key="1">
    <citation type="journal article" date="2016" name="Nat. Commun.">
        <title>Thousands of microbial genomes shed light on interconnected biogeochemical processes in an aquifer system.</title>
        <authorList>
            <person name="Anantharaman K."/>
            <person name="Brown C.T."/>
            <person name="Hug L.A."/>
            <person name="Sharon I."/>
            <person name="Castelle C.J."/>
            <person name="Probst A.J."/>
            <person name="Thomas B.C."/>
            <person name="Singh A."/>
            <person name="Wilkins M.J."/>
            <person name="Karaoz U."/>
            <person name="Brodie E.L."/>
            <person name="Williams K.H."/>
            <person name="Hubbard S.S."/>
            <person name="Banfield J.F."/>
        </authorList>
    </citation>
    <scope>NUCLEOTIDE SEQUENCE [LARGE SCALE GENOMIC DNA]</scope>
</reference>
<proteinExistence type="predicted"/>
<name>A0A1G1WMK4_9BACT</name>
<evidence type="ECO:0000313" key="2">
    <source>
        <dbReference type="Proteomes" id="UP000177821"/>
    </source>
</evidence>
<comment type="caution">
    <text evidence="1">The sequence shown here is derived from an EMBL/GenBank/DDBJ whole genome shotgun (WGS) entry which is preliminary data.</text>
</comment>
<sequence>MLKKLCLLSIAILLVLLLIWLALYLNIFNSPPTRSDAEFVKSCGELNALTLSLENIKSLNGFCYEDGSLTVCEMRHMGNPSFDVSAKGLDSTWRCRVQNIEGKIKAVPYFQYD</sequence>
<dbReference type="AlphaFoldDB" id="A0A1G1WMK4"/>
<organism evidence="1 2">
    <name type="scientific">Candidatus Woykebacteria bacterium RIFCSPHIGHO2_02_FULL_43_16b</name>
    <dbReference type="NCBI Taxonomy" id="1802601"/>
    <lineage>
        <taxon>Bacteria</taxon>
        <taxon>Candidatus Woykeibacteriota</taxon>
    </lineage>
</organism>